<feature type="domain" description="Copper-binding protein MbnP-like" evidence="2">
    <location>
        <begin position="30"/>
        <end position="222"/>
    </location>
</feature>
<dbReference type="InterPro" id="IPR046863">
    <property type="entry name" value="MbnP-like_dom"/>
</dbReference>
<protein>
    <submittedName>
        <fullName evidence="3">MbnP family protein</fullName>
    </submittedName>
</protein>
<dbReference type="Proteomes" id="UP001491088">
    <property type="component" value="Chromosome"/>
</dbReference>
<evidence type="ECO:0000313" key="3">
    <source>
        <dbReference type="EMBL" id="WYW54763.1"/>
    </source>
</evidence>
<proteinExistence type="predicted"/>
<dbReference type="RefSeq" id="WP_340931929.1">
    <property type="nucleotide sequence ID" value="NZ_CP150496.1"/>
</dbReference>
<feature type="signal peptide" evidence="1">
    <location>
        <begin position="1"/>
        <end position="20"/>
    </location>
</feature>
<keyword evidence="4" id="KW-1185">Reference proteome</keyword>
<evidence type="ECO:0000259" key="2">
    <source>
        <dbReference type="Pfam" id="PF20243"/>
    </source>
</evidence>
<organism evidence="3 4">
    <name type="scientific">Polaribacter marinaquae</name>
    <dbReference type="NCBI Taxonomy" id="1642819"/>
    <lineage>
        <taxon>Bacteria</taxon>
        <taxon>Pseudomonadati</taxon>
        <taxon>Bacteroidota</taxon>
        <taxon>Flavobacteriia</taxon>
        <taxon>Flavobacteriales</taxon>
        <taxon>Flavobacteriaceae</taxon>
    </lineage>
</organism>
<dbReference type="Pfam" id="PF20243">
    <property type="entry name" value="MbnP"/>
    <property type="match status" value="1"/>
</dbReference>
<dbReference type="EMBL" id="CP150496">
    <property type="protein sequence ID" value="WYW54763.1"/>
    <property type="molecule type" value="Genomic_DNA"/>
</dbReference>
<feature type="chain" id="PRO_5046567628" evidence="1">
    <location>
        <begin position="21"/>
        <end position="258"/>
    </location>
</feature>
<sequence length="258" mass="28488">MKISKYIAAFLFVATLAACSSSEEVLTGQGNVTLEFDNAYNSSDLLLETTPYSANDTEKIKINKVKYIVSNIRLETATGTIFTYPKNESYFIVDENTNSSQFITLKNVPEDDYTKVTFGIGVDQEKYLEGATGQGDFLAKAQEAGMMWSWQAGYKFMVFEGTYTSENTTTETAFAFHMGSHGTAVDNYKEVSLDLTNSARVRTDLTPVIHVVSDVSNILDGTTKFLLDDAAQIHVDGVKSPQIATNVSTMFVIDHVYN</sequence>
<dbReference type="PROSITE" id="PS51257">
    <property type="entry name" value="PROKAR_LIPOPROTEIN"/>
    <property type="match status" value="1"/>
</dbReference>
<gene>
    <name evidence="3" type="ORF">WG950_09505</name>
</gene>
<name>A0ABZ2TNR5_9FLAO</name>
<evidence type="ECO:0000313" key="4">
    <source>
        <dbReference type="Proteomes" id="UP001491088"/>
    </source>
</evidence>
<keyword evidence="1" id="KW-0732">Signal</keyword>
<evidence type="ECO:0000256" key="1">
    <source>
        <dbReference type="SAM" id="SignalP"/>
    </source>
</evidence>
<accession>A0ABZ2TNR5</accession>
<reference evidence="3 4" key="1">
    <citation type="submission" date="2024-03" db="EMBL/GenBank/DDBJ databases">
        <authorList>
            <person name="Cao K."/>
        </authorList>
    </citation>
    <scope>NUCLEOTIDE SEQUENCE [LARGE SCALE GENOMIC DNA]</scope>
    <source>
        <strain evidence="3 4">MCCC 1K00696</strain>
    </source>
</reference>